<dbReference type="Gene3D" id="2.40.50.1070">
    <property type="match status" value="1"/>
</dbReference>
<feature type="active site" description="Nucleophile" evidence="6">
    <location>
        <position position="361"/>
    </location>
</feature>
<dbReference type="AlphaFoldDB" id="A0A4R2Q132"/>
<dbReference type="OrthoDB" id="9804590at2"/>
<dbReference type="Gene3D" id="3.40.50.150">
    <property type="entry name" value="Vaccinia Virus protein VP39"/>
    <property type="match status" value="1"/>
</dbReference>
<dbReference type="InterPro" id="IPR029063">
    <property type="entry name" value="SAM-dependent_MTases_sf"/>
</dbReference>
<comment type="caution">
    <text evidence="8">The sequence shown here is derived from an EMBL/GenBank/DDBJ whole genome shotgun (WGS) entry which is preliminary data.</text>
</comment>
<organism evidence="8 9">
    <name type="scientific">Rhodovulum marinum</name>
    <dbReference type="NCBI Taxonomy" id="320662"/>
    <lineage>
        <taxon>Bacteria</taxon>
        <taxon>Pseudomonadati</taxon>
        <taxon>Pseudomonadota</taxon>
        <taxon>Alphaproteobacteria</taxon>
        <taxon>Rhodobacterales</taxon>
        <taxon>Paracoccaceae</taxon>
        <taxon>Rhodovulum</taxon>
    </lineage>
</organism>
<keyword evidence="1" id="KW-0479">Metal-binding</keyword>
<keyword evidence="2 6" id="KW-0489">Methyltransferase</keyword>
<evidence type="ECO:0000256" key="3">
    <source>
        <dbReference type="ARBA" id="ARBA00022679"/>
    </source>
</evidence>
<feature type="binding site" evidence="6">
    <location>
        <position position="240"/>
    </location>
    <ligand>
        <name>S-adenosyl-L-methionine</name>
        <dbReference type="ChEBI" id="CHEBI:59789"/>
    </ligand>
</feature>
<proteinExistence type="inferred from homology"/>
<gene>
    <name evidence="8" type="ORF">EV662_108136</name>
</gene>
<keyword evidence="3 6" id="KW-0808">Transferase</keyword>
<keyword evidence="1" id="KW-0408">Iron</keyword>
<evidence type="ECO:0000256" key="6">
    <source>
        <dbReference type="PROSITE-ProRule" id="PRU01024"/>
    </source>
</evidence>
<evidence type="ECO:0000256" key="5">
    <source>
        <dbReference type="ARBA" id="ARBA00023014"/>
    </source>
</evidence>
<dbReference type="RefSeq" id="WP_132463268.1">
    <property type="nucleotide sequence ID" value="NZ_SLXP01000008.1"/>
</dbReference>
<evidence type="ECO:0000256" key="2">
    <source>
        <dbReference type="ARBA" id="ARBA00022603"/>
    </source>
</evidence>
<dbReference type="PROSITE" id="PS51687">
    <property type="entry name" value="SAM_MT_RNA_M5U"/>
    <property type="match status" value="1"/>
</dbReference>
<accession>A0A4R2Q132</accession>
<dbReference type="PANTHER" id="PTHR11061">
    <property type="entry name" value="RNA M5U METHYLTRANSFERASE"/>
    <property type="match status" value="1"/>
</dbReference>
<dbReference type="InterPro" id="IPR012340">
    <property type="entry name" value="NA-bd_OB-fold"/>
</dbReference>
<evidence type="ECO:0000256" key="7">
    <source>
        <dbReference type="PROSITE-ProRule" id="PRU10015"/>
    </source>
</evidence>
<keyword evidence="5" id="KW-0411">Iron-sulfur</keyword>
<reference evidence="8 9" key="1">
    <citation type="submission" date="2019-03" db="EMBL/GenBank/DDBJ databases">
        <title>Genomic Encyclopedia of Type Strains, Phase IV (KMG-IV): sequencing the most valuable type-strain genomes for metagenomic binning, comparative biology and taxonomic classification.</title>
        <authorList>
            <person name="Goeker M."/>
        </authorList>
    </citation>
    <scope>NUCLEOTIDE SEQUENCE [LARGE SCALE GENOMIC DNA]</scope>
    <source>
        <strain evidence="8 9">DSM 18063</strain>
    </source>
</reference>
<feature type="binding site" evidence="6">
    <location>
        <position position="267"/>
    </location>
    <ligand>
        <name>S-adenosyl-L-methionine</name>
        <dbReference type="ChEBI" id="CHEBI:59789"/>
    </ligand>
</feature>
<keyword evidence="4 6" id="KW-0949">S-adenosyl-L-methionine</keyword>
<dbReference type="Pfam" id="PF05958">
    <property type="entry name" value="tRNA_U5-meth_tr"/>
    <property type="match status" value="1"/>
</dbReference>
<protein>
    <submittedName>
        <fullName evidence="8">23S rRNA m(5)U-1939 methyltransferase</fullName>
    </submittedName>
</protein>
<feature type="active site" evidence="7">
    <location>
        <position position="361"/>
    </location>
</feature>
<dbReference type="SUPFAM" id="SSF53335">
    <property type="entry name" value="S-adenosyl-L-methionine-dependent methyltransferases"/>
    <property type="match status" value="1"/>
</dbReference>
<keyword evidence="9" id="KW-1185">Reference proteome</keyword>
<dbReference type="Gene3D" id="2.40.50.140">
    <property type="entry name" value="Nucleic acid-binding proteins"/>
    <property type="match status" value="1"/>
</dbReference>
<keyword evidence="1" id="KW-0004">4Fe-4S</keyword>
<evidence type="ECO:0000256" key="1">
    <source>
        <dbReference type="ARBA" id="ARBA00022485"/>
    </source>
</evidence>
<evidence type="ECO:0000313" key="9">
    <source>
        <dbReference type="Proteomes" id="UP000294835"/>
    </source>
</evidence>
<feature type="binding site" evidence="6">
    <location>
        <position position="335"/>
    </location>
    <ligand>
        <name>S-adenosyl-L-methionine</name>
        <dbReference type="ChEBI" id="CHEBI:59789"/>
    </ligand>
</feature>
<sequence length="407" mass="43008">MSHLIERLNLRGEGVASDGLTVALSLPGETVEGDAVEGRIARPRILTPSPDRVRAPCPHFQNCGGCTLQHAADGFVAAWKRQVVERALAAQGLEAPIRALHTSPGASRRRATLAGRRTKKGVLVGFHARASDQIVGIADCRLLHPDLMACLPACEALTALGASRKGEVALALTRSEDGVDVAVSGVKPLDGALRAALGDLSDHHDLARLSWNGEIVAARRPPRQRMGRALVVPPPGAFLQATEAGQAALTAAVRKAVGSSRRVADLFAGCGTFALPLAETAEVHAVEGDAAMVAALDAGWRGAPGLKRVTHEARDLFRRPLRPDDLAGFDAAVIDPPRAGAEAQVAAIADSRLPRLAYVSCNPVTFARDAKRLCSAGFRLDWIEVVDQFRWSAHVELAAVLSRTHIG</sequence>
<dbReference type="InterPro" id="IPR030390">
    <property type="entry name" value="MeTrfase_TrmA_AS"/>
</dbReference>
<dbReference type="CDD" id="cd02440">
    <property type="entry name" value="AdoMet_MTases"/>
    <property type="match status" value="1"/>
</dbReference>
<dbReference type="PROSITE" id="PS01230">
    <property type="entry name" value="TRMA_1"/>
    <property type="match status" value="1"/>
</dbReference>
<name>A0A4R2Q132_9RHOB</name>
<dbReference type="GO" id="GO:0070041">
    <property type="term" value="F:rRNA (uridine-C5-)-methyltransferase activity"/>
    <property type="evidence" value="ECO:0007669"/>
    <property type="project" value="TreeGrafter"/>
</dbReference>
<dbReference type="GO" id="GO:0051539">
    <property type="term" value="F:4 iron, 4 sulfur cluster binding"/>
    <property type="evidence" value="ECO:0007669"/>
    <property type="project" value="UniProtKB-KW"/>
</dbReference>
<evidence type="ECO:0000256" key="4">
    <source>
        <dbReference type="ARBA" id="ARBA00022691"/>
    </source>
</evidence>
<dbReference type="Proteomes" id="UP000294835">
    <property type="component" value="Unassembled WGS sequence"/>
</dbReference>
<dbReference type="InterPro" id="IPR010280">
    <property type="entry name" value="U5_MeTrfase_fam"/>
</dbReference>
<dbReference type="EMBL" id="SLXP01000008">
    <property type="protein sequence ID" value="TCP40261.1"/>
    <property type="molecule type" value="Genomic_DNA"/>
</dbReference>
<dbReference type="GO" id="GO:0070475">
    <property type="term" value="P:rRNA base methylation"/>
    <property type="evidence" value="ECO:0007669"/>
    <property type="project" value="TreeGrafter"/>
</dbReference>
<feature type="binding site" evidence="6">
    <location>
        <position position="287"/>
    </location>
    <ligand>
        <name>S-adenosyl-L-methionine</name>
        <dbReference type="ChEBI" id="CHEBI:59789"/>
    </ligand>
</feature>
<dbReference type="PANTHER" id="PTHR11061:SF49">
    <property type="entry name" value="23S RRNA (URACIL(1939)-C(5))-METHYLTRANSFERASE RLMD"/>
    <property type="match status" value="1"/>
</dbReference>
<comment type="similarity">
    <text evidence="6">Belongs to the class I-like SAM-binding methyltransferase superfamily. RNA M5U methyltransferase family.</text>
</comment>
<evidence type="ECO:0000313" key="8">
    <source>
        <dbReference type="EMBL" id="TCP40261.1"/>
    </source>
</evidence>